<gene>
    <name evidence="2" type="ORF">CMUS01_16564</name>
</gene>
<evidence type="ECO:0000256" key="1">
    <source>
        <dbReference type="SAM" id="Coils"/>
    </source>
</evidence>
<dbReference type="AlphaFoldDB" id="A0A8H6IM24"/>
<evidence type="ECO:0000313" key="3">
    <source>
        <dbReference type="Proteomes" id="UP000639643"/>
    </source>
</evidence>
<dbReference type="SUPFAM" id="SSF57701">
    <property type="entry name" value="Zn2/Cys6 DNA-binding domain"/>
    <property type="match status" value="1"/>
</dbReference>
<comment type="caution">
    <text evidence="2">The sequence shown here is derived from an EMBL/GenBank/DDBJ whole genome shotgun (WGS) entry which is preliminary data.</text>
</comment>
<dbReference type="GO" id="GO:0008270">
    <property type="term" value="F:zinc ion binding"/>
    <property type="evidence" value="ECO:0007669"/>
    <property type="project" value="InterPro"/>
</dbReference>
<dbReference type="OrthoDB" id="4850399at2759"/>
<keyword evidence="1" id="KW-0175">Coiled coil</keyword>
<dbReference type="Proteomes" id="UP000639643">
    <property type="component" value="Unassembled WGS sequence"/>
</dbReference>
<accession>A0A8H6IM24</accession>
<protein>
    <recommendedName>
        <fullName evidence="4">Zn(2)-C6 fungal-type domain-containing protein</fullName>
    </recommendedName>
</protein>
<evidence type="ECO:0008006" key="4">
    <source>
        <dbReference type="Google" id="ProtNLM"/>
    </source>
</evidence>
<dbReference type="GO" id="GO:0000981">
    <property type="term" value="F:DNA-binding transcription factor activity, RNA polymerase II-specific"/>
    <property type="evidence" value="ECO:0007669"/>
    <property type="project" value="InterPro"/>
</dbReference>
<dbReference type="EMBL" id="WIGM01001992">
    <property type="protein sequence ID" value="KAF6785396.1"/>
    <property type="molecule type" value="Genomic_DNA"/>
</dbReference>
<name>A0A8H6IM24_9PEZI</name>
<dbReference type="InterPro" id="IPR036864">
    <property type="entry name" value="Zn2-C6_fun-type_DNA-bd_sf"/>
</dbReference>
<reference evidence="2" key="1">
    <citation type="journal article" date="2020" name="Phytopathology">
        <title>Genome Sequence Resources of Colletotrichum truncatum, C. plurivorum, C. musicola, and C. sojae: Four Species Pathogenic to Soybean (Glycine max).</title>
        <authorList>
            <person name="Rogerio F."/>
            <person name="Boufleur T.R."/>
            <person name="Ciampi-Guillardi M."/>
            <person name="Sukno S.A."/>
            <person name="Thon M.R."/>
            <person name="Massola Junior N.S."/>
            <person name="Baroncelli R."/>
        </authorList>
    </citation>
    <scope>NUCLEOTIDE SEQUENCE</scope>
    <source>
        <strain evidence="2">LFN0074</strain>
    </source>
</reference>
<organism evidence="2 3">
    <name type="scientific">Colletotrichum musicola</name>
    <dbReference type="NCBI Taxonomy" id="2175873"/>
    <lineage>
        <taxon>Eukaryota</taxon>
        <taxon>Fungi</taxon>
        <taxon>Dikarya</taxon>
        <taxon>Ascomycota</taxon>
        <taxon>Pezizomycotina</taxon>
        <taxon>Sordariomycetes</taxon>
        <taxon>Hypocreomycetidae</taxon>
        <taxon>Glomerellales</taxon>
        <taxon>Glomerellaceae</taxon>
        <taxon>Colletotrichum</taxon>
        <taxon>Colletotrichum orchidearum species complex</taxon>
    </lineage>
</organism>
<sequence length="174" mass="19605">MSSSHSRRLRQAIRIFSEGFEVMPCSWCRSRGFRCRMLKGHSKCGECTRRGRACDGTGVVVSALEHLLDETHRLDREEQEEEDRLRERSKALQKAQADLNESLAKLDRLRQQKRMVFKKGMSVAEESDPSPAESEAVIEVQSQGGVDVIDWDAVFQDAEMVEFEGSPGAVLTSS</sequence>
<feature type="coiled-coil region" evidence="1">
    <location>
        <begin position="64"/>
        <end position="112"/>
    </location>
</feature>
<proteinExistence type="predicted"/>
<evidence type="ECO:0000313" key="2">
    <source>
        <dbReference type="EMBL" id="KAF6785396.1"/>
    </source>
</evidence>
<keyword evidence="3" id="KW-1185">Reference proteome</keyword>